<reference evidence="2 3" key="1">
    <citation type="journal article" date="2013" name="BMC Genomics">
        <title>The genome and transcriptome of the pine saprophyte Ophiostoma piceae, and a comparison with the bark beetle-associated pine pathogen Grosmannia clavigera.</title>
        <authorList>
            <person name="Haridas S."/>
            <person name="Wang Y."/>
            <person name="Lim L."/>
            <person name="Massoumi Alamouti S."/>
            <person name="Jackman S."/>
            <person name="Docking R."/>
            <person name="Robertson G."/>
            <person name="Birol I."/>
            <person name="Bohlmann J."/>
            <person name="Breuil C."/>
        </authorList>
    </citation>
    <scope>NUCLEOTIDE SEQUENCE [LARGE SCALE GENOMIC DNA]</scope>
    <source>
        <strain evidence="2 3">UAMH 11346</strain>
    </source>
</reference>
<protein>
    <submittedName>
        <fullName evidence="2">Uncharacterized protein</fullName>
    </submittedName>
</protein>
<dbReference type="Proteomes" id="UP000016923">
    <property type="component" value="Unassembled WGS sequence"/>
</dbReference>
<dbReference type="HOGENOM" id="CLU_1001498_0_0_1"/>
<feature type="region of interest" description="Disordered" evidence="1">
    <location>
        <begin position="242"/>
        <end position="278"/>
    </location>
</feature>
<gene>
    <name evidence="2" type="ORF">F503_07281</name>
</gene>
<proteinExistence type="predicted"/>
<dbReference type="VEuPathDB" id="FungiDB:F503_07281"/>
<evidence type="ECO:0000313" key="2">
    <source>
        <dbReference type="EMBL" id="EPE09505.1"/>
    </source>
</evidence>
<dbReference type="EMBL" id="KE148147">
    <property type="protein sequence ID" value="EPE09505.1"/>
    <property type="molecule type" value="Genomic_DNA"/>
</dbReference>
<organism evidence="2 3">
    <name type="scientific">Ophiostoma piceae (strain UAMH 11346)</name>
    <name type="common">Sap stain fungus</name>
    <dbReference type="NCBI Taxonomy" id="1262450"/>
    <lineage>
        <taxon>Eukaryota</taxon>
        <taxon>Fungi</taxon>
        <taxon>Dikarya</taxon>
        <taxon>Ascomycota</taxon>
        <taxon>Pezizomycotina</taxon>
        <taxon>Sordariomycetes</taxon>
        <taxon>Sordariomycetidae</taxon>
        <taxon>Ophiostomatales</taxon>
        <taxon>Ophiostomataceae</taxon>
        <taxon>Ophiostoma</taxon>
    </lineage>
</organism>
<sequence>MAFAGANQDVILQAMTYDGPSVFLQGEDNLSMKAEGIVISPSRLEQASVDVQVIATFTNYHSRTEAEMNCRFESSIMTLVEHDENSGEYVYHFKSDHLSNFNTMYSGEVELSANVTVCNQIRFTSFYLADVTVISHEDQSDNRARQIAFDRDFLTGDQGPGLYSGRAEDSSFYRDPVVPIPEMGDQGYGEYIGPGDETNWQYRTPSPAASYISTEANTEVRLSLLGDDSEYGMMDARLDVRDARSGGGDRTVYSDDFASDTFDDAPRDFSEGPNNFFN</sequence>
<evidence type="ECO:0000256" key="1">
    <source>
        <dbReference type="SAM" id="MobiDB-lite"/>
    </source>
</evidence>
<dbReference type="AlphaFoldDB" id="S3D7U9"/>
<evidence type="ECO:0000313" key="3">
    <source>
        <dbReference type="Proteomes" id="UP000016923"/>
    </source>
</evidence>
<name>S3D7U9_OPHP1</name>
<accession>S3D7U9</accession>
<keyword evidence="3" id="KW-1185">Reference proteome</keyword>